<dbReference type="AlphaFoldDB" id="A0AAW1IGK6"/>
<comment type="caution">
    <text evidence="2">The sequence shown here is derived from an EMBL/GenBank/DDBJ whole genome shotgun (WGS) entry which is preliminary data.</text>
</comment>
<sequence length="177" mass="20894">MLVSYVSTNHRLWDEVLPKIACAVRTARHEVIGLTPYFVNFGREMILSGTDHKGQDRENEPVNLDRGKSDVFAHRSEALRRVYKDIRLRLQQSYEKSKCRYDLRRRAVEYLPNQLVWRKNFVLSDAAKYFSAKLADKYIGPFMIHRRIGKDSYELKDLDEKVLRGTWHTSHLKPQVD</sequence>
<name>A0AAW1IGK6_POPJA</name>
<dbReference type="GO" id="GO:0003676">
    <property type="term" value="F:nucleic acid binding"/>
    <property type="evidence" value="ECO:0007669"/>
    <property type="project" value="InterPro"/>
</dbReference>
<dbReference type="InterPro" id="IPR036397">
    <property type="entry name" value="RNaseH_sf"/>
</dbReference>
<accession>A0AAW1IGK6</accession>
<dbReference type="Gene3D" id="3.30.420.10">
    <property type="entry name" value="Ribonuclease H-like superfamily/Ribonuclease H"/>
    <property type="match status" value="1"/>
</dbReference>
<proteinExistence type="predicted"/>
<organism evidence="2 3">
    <name type="scientific">Popillia japonica</name>
    <name type="common">Japanese beetle</name>
    <dbReference type="NCBI Taxonomy" id="7064"/>
    <lineage>
        <taxon>Eukaryota</taxon>
        <taxon>Metazoa</taxon>
        <taxon>Ecdysozoa</taxon>
        <taxon>Arthropoda</taxon>
        <taxon>Hexapoda</taxon>
        <taxon>Insecta</taxon>
        <taxon>Pterygota</taxon>
        <taxon>Neoptera</taxon>
        <taxon>Endopterygota</taxon>
        <taxon>Coleoptera</taxon>
        <taxon>Polyphaga</taxon>
        <taxon>Scarabaeiformia</taxon>
        <taxon>Scarabaeidae</taxon>
        <taxon>Rutelinae</taxon>
        <taxon>Popillia</taxon>
    </lineage>
</organism>
<dbReference type="EMBL" id="JASPKY010000588">
    <property type="protein sequence ID" value="KAK9688533.1"/>
    <property type="molecule type" value="Genomic_DNA"/>
</dbReference>
<feature type="domain" description="Tf2-1-like SH3-like" evidence="1">
    <location>
        <begin position="127"/>
        <end position="174"/>
    </location>
</feature>
<dbReference type="Pfam" id="PF24626">
    <property type="entry name" value="SH3_Tf2-1"/>
    <property type="match status" value="1"/>
</dbReference>
<dbReference type="Proteomes" id="UP001458880">
    <property type="component" value="Unassembled WGS sequence"/>
</dbReference>
<gene>
    <name evidence="2" type="ORF">QE152_g35251</name>
</gene>
<keyword evidence="3" id="KW-1185">Reference proteome</keyword>
<evidence type="ECO:0000313" key="2">
    <source>
        <dbReference type="EMBL" id="KAK9688533.1"/>
    </source>
</evidence>
<evidence type="ECO:0000313" key="3">
    <source>
        <dbReference type="Proteomes" id="UP001458880"/>
    </source>
</evidence>
<protein>
    <recommendedName>
        <fullName evidence="1">Tf2-1-like SH3-like domain-containing protein</fullName>
    </recommendedName>
</protein>
<evidence type="ECO:0000259" key="1">
    <source>
        <dbReference type="Pfam" id="PF24626"/>
    </source>
</evidence>
<reference evidence="2 3" key="1">
    <citation type="journal article" date="2024" name="BMC Genomics">
        <title>De novo assembly and annotation of Popillia japonica's genome with initial clues to its potential as an invasive pest.</title>
        <authorList>
            <person name="Cucini C."/>
            <person name="Boschi S."/>
            <person name="Funari R."/>
            <person name="Cardaioli E."/>
            <person name="Iannotti N."/>
            <person name="Marturano G."/>
            <person name="Paoli F."/>
            <person name="Bruttini M."/>
            <person name="Carapelli A."/>
            <person name="Frati F."/>
            <person name="Nardi F."/>
        </authorList>
    </citation>
    <scope>NUCLEOTIDE SEQUENCE [LARGE SCALE GENOMIC DNA]</scope>
    <source>
        <strain evidence="2">DMR45628</strain>
    </source>
</reference>
<dbReference type="InterPro" id="IPR056924">
    <property type="entry name" value="SH3_Tf2-1"/>
</dbReference>